<proteinExistence type="predicted"/>
<dbReference type="EMBL" id="SCLC01000476">
    <property type="protein sequence ID" value="MBF4436928.1"/>
    <property type="molecule type" value="Genomic_DNA"/>
</dbReference>
<dbReference type="InterPro" id="IPR010008">
    <property type="entry name" value="Vibrio_Phage_CTX_RstB"/>
</dbReference>
<organism evidence="1 3">
    <name type="scientific">Vibrio anguillarum</name>
    <name type="common">Listonella anguillarum</name>
    <dbReference type="NCBI Taxonomy" id="55601"/>
    <lineage>
        <taxon>Bacteria</taxon>
        <taxon>Pseudomonadati</taxon>
        <taxon>Pseudomonadota</taxon>
        <taxon>Gammaproteobacteria</taxon>
        <taxon>Vibrionales</taxon>
        <taxon>Vibrionaceae</taxon>
        <taxon>Vibrio</taxon>
    </lineage>
</organism>
<sequence>MGKLTVVVIGCEHSKGLAKATNKPYDFAQVNYLKPNEGWSSDKGSCLAFGLTQQQIAMNPHPSLLAEFQKLQDKFPLVCDLMLDADPSNPQRNIVVDIKPHA</sequence>
<reference evidence="1 3" key="1">
    <citation type="journal article" date="2021" name="PeerJ">
        <title>Analysis of 44 Vibrio anguillarum genomes reveals high genetic diversity.</title>
        <authorList>
            <person name="Hansen M.J."/>
            <person name="Dalsgaard I."/>
        </authorList>
    </citation>
    <scope>NUCLEOTIDE SEQUENCE [LARGE SCALE GENOMIC DNA]</scope>
    <source>
        <strain evidence="1 3">17-16730-2A</strain>
        <strain evidence="2">850617-1/1</strain>
    </source>
</reference>
<dbReference type="Proteomes" id="UP000786185">
    <property type="component" value="Unassembled WGS sequence"/>
</dbReference>
<name>A0A8I0RX67_VIBAN</name>
<dbReference type="EMBL" id="RDOM01000688">
    <property type="protein sequence ID" value="MBF4274925.1"/>
    <property type="molecule type" value="Genomic_DNA"/>
</dbReference>
<dbReference type="Proteomes" id="UP000722957">
    <property type="component" value="Unassembled WGS sequence"/>
</dbReference>
<dbReference type="Pfam" id="PF07459">
    <property type="entry name" value="CTX_RstB"/>
    <property type="match status" value="1"/>
</dbReference>
<dbReference type="RefSeq" id="WP_095661289.1">
    <property type="nucleotide sequence ID" value="NZ_CP023054.1"/>
</dbReference>
<dbReference type="AlphaFoldDB" id="A0A8I0RX67"/>
<evidence type="ECO:0000313" key="2">
    <source>
        <dbReference type="EMBL" id="MBF4436928.1"/>
    </source>
</evidence>
<gene>
    <name evidence="1" type="ORF">EAY07_23550</name>
    <name evidence="2" type="ORF">ERJ77_21050</name>
</gene>
<accession>A0A8I0RX67</accession>
<comment type="caution">
    <text evidence="1">The sequence shown here is derived from an EMBL/GenBank/DDBJ whole genome shotgun (WGS) entry which is preliminary data.</text>
</comment>
<evidence type="ECO:0000313" key="3">
    <source>
        <dbReference type="Proteomes" id="UP000722957"/>
    </source>
</evidence>
<evidence type="ECO:0000313" key="1">
    <source>
        <dbReference type="EMBL" id="MBF4274925.1"/>
    </source>
</evidence>
<protein>
    <recommendedName>
        <fullName evidence="4">RstB2 protein</fullName>
    </recommendedName>
</protein>
<evidence type="ECO:0008006" key="4">
    <source>
        <dbReference type="Google" id="ProtNLM"/>
    </source>
</evidence>